<organism evidence="1 2">
    <name type="scientific">Ruegeria atlantica</name>
    <dbReference type="NCBI Taxonomy" id="81569"/>
    <lineage>
        <taxon>Bacteria</taxon>
        <taxon>Pseudomonadati</taxon>
        <taxon>Pseudomonadota</taxon>
        <taxon>Alphaproteobacteria</taxon>
        <taxon>Rhodobacterales</taxon>
        <taxon>Roseobacteraceae</taxon>
        <taxon>Ruegeria</taxon>
    </lineage>
</organism>
<accession>A0A0P1F3W9</accession>
<reference evidence="1 2" key="1">
    <citation type="submission" date="2015-09" db="EMBL/GenBank/DDBJ databases">
        <authorList>
            <consortium name="Swine Surveillance"/>
        </authorList>
    </citation>
    <scope>NUCLEOTIDE SEQUENCE [LARGE SCALE GENOMIC DNA]</scope>
    <source>
        <strain evidence="1 2">CECT 4292</strain>
    </source>
</reference>
<gene>
    <name evidence="1" type="ORF">RUA4292_03302</name>
</gene>
<dbReference type="OrthoDB" id="336094at2"/>
<evidence type="ECO:0000313" key="1">
    <source>
        <dbReference type="EMBL" id="CUH49107.1"/>
    </source>
</evidence>
<evidence type="ECO:0000313" key="2">
    <source>
        <dbReference type="Proteomes" id="UP000050783"/>
    </source>
</evidence>
<dbReference type="EMBL" id="CYPU01000057">
    <property type="protein sequence ID" value="CUH49107.1"/>
    <property type="molecule type" value="Genomic_DNA"/>
</dbReference>
<dbReference type="AlphaFoldDB" id="A0A0P1F3W9"/>
<sequence length="58" mass="6621">MEELIEIGRSFVQAMRERRGLASVDEMYAENAQSIEAVVPPVRQFRVSKGREAIKGKR</sequence>
<dbReference type="RefSeq" id="WP_158507053.1">
    <property type="nucleotide sequence ID" value="NZ_CYPU01000057.1"/>
</dbReference>
<protein>
    <submittedName>
        <fullName evidence="1">Uncharacterized protein</fullName>
    </submittedName>
</protein>
<proteinExistence type="predicted"/>
<dbReference type="GeneID" id="55496089"/>
<dbReference type="Proteomes" id="UP000050783">
    <property type="component" value="Unassembled WGS sequence"/>
</dbReference>
<name>A0A0P1F3W9_9RHOB</name>